<evidence type="ECO:0000256" key="12">
    <source>
        <dbReference type="ARBA" id="ARBA00022692"/>
    </source>
</evidence>
<comment type="similarity">
    <text evidence="6">Belongs to the major facilitator superfamily.</text>
</comment>
<evidence type="ECO:0000256" key="1">
    <source>
        <dbReference type="ARBA" id="ARBA00004123"/>
    </source>
</evidence>
<evidence type="ECO:0000256" key="16">
    <source>
        <dbReference type="ARBA" id="ARBA00022847"/>
    </source>
</evidence>
<feature type="transmembrane region" description="Helical" evidence="36">
    <location>
        <begin position="140"/>
        <end position="161"/>
    </location>
</feature>
<sequence length="1078" mass="120270">MAKGEGAGEVATSLLKNKAVSPDEVRLAKHDEKGRLSVCNKLCYAVGGAPYQITGCALGFFLQIYLLDVALLDPFYASIILFVGRAWDAVTDPTIGFLVSRSPWTPRFGRMLPWIVLSTPFAVLSYFLIWYVPPFEQGKVMWYLVFYCLFQTLQTCFHVPYSALTMFISSEQKERDSATAYRMTVEVLGTVIGTAIQGQIVGGANAPCIPGDMPLVNGSNSSVLLMGPDVNITQPQISLTQTREAYMIASGVICIMYILCACILFCGVREQKDTNRLSHKPEQPMSFFQGMRLVMGHKPYAKLVMGFLFTSLAFMLLEGNFALFCSYTLGFRNDFQNILLVIMLSATITIPFWQWFLTRFGKKTAVYFGISSVIPFMILIVCVESNLIVTYIVSFAAGVSVAAAFLLPWSMLPDVVDDFKVKNPDSCGHEAIFYSFYVFFTKFASGVSLGISTLSLDFAGYVTRGCSQPEAVDLTLKMLVSPAPIVLIILGLIIFKSYPIDEVTRQGNRKLLQELRDSEQDSESDSNELRNMEAFTSESTVLLRLDGTAAMGDKLSPEEKFHLITRNLQEVLGEDKLKAILQEKELKVYWGTATTGKPHVAYFVPMSKIADFLKAGCEVTILFADLHAFLDNMKAPWELLELRTQYYEQVIKAMLESIGVPLDKLKFVKGTDFQLSREYTLDVYRLSSMVTEHDAKKAGAEVVKQVDHPLLSGLLYPGLQALDEEYLKVDAQFGGVDQRKIFTLAEKYLPSLGYAKRIHMMNPMVPGLTGAKMSSSEEESKIDLLDRKEEVKKKLKRAFCEPGNVQNNGVLSFVKHVVFPLHGEFVIKRDEKWGGDKIYTVYEELEKDFAEELVHPGDLKASVEVALNKLLDPIRKKFERPELRKLTNTAYPDPSKNKGAAKGNPKNTEEDDISPSRLDIRVGKVVSVEKHPDADSLYLEKIDVGEAEPRTVVSGLVAYVSQEQLLDRLVVLLCNLKPQKMRGVESQAMLLCASVEGEPRRVEPLDPPEGSSPGDRVFAEGYEAGKPDDELKPKKKVFEKLQVDMKISGECVAQWKEKDLMTKLGQITCKTLKGGNIS</sequence>
<dbReference type="SUPFAM" id="SSF52374">
    <property type="entry name" value="Nucleotidylyl transferase"/>
    <property type="match status" value="1"/>
</dbReference>
<reference evidence="38" key="1">
    <citation type="journal article" date="2023" name="Science">
        <title>Genome structures resolve the early diversification of teleost fishes.</title>
        <authorList>
            <person name="Parey E."/>
            <person name="Louis A."/>
            <person name="Montfort J."/>
            <person name="Bouchez O."/>
            <person name="Roques C."/>
            <person name="Iampietro C."/>
            <person name="Lluch J."/>
            <person name="Castinel A."/>
            <person name="Donnadieu C."/>
            <person name="Desvignes T."/>
            <person name="Floi Bucao C."/>
            <person name="Jouanno E."/>
            <person name="Wen M."/>
            <person name="Mejri S."/>
            <person name="Dirks R."/>
            <person name="Jansen H."/>
            <person name="Henkel C."/>
            <person name="Chen W.J."/>
            <person name="Zahm M."/>
            <person name="Cabau C."/>
            <person name="Klopp C."/>
            <person name="Thompson A.W."/>
            <person name="Robinson-Rechavi M."/>
            <person name="Braasch I."/>
            <person name="Lecointre G."/>
            <person name="Bobe J."/>
            <person name="Postlethwait J.H."/>
            <person name="Berthelot C."/>
            <person name="Roest Crollius H."/>
            <person name="Guiguen Y."/>
        </authorList>
    </citation>
    <scope>NUCLEOTIDE SEQUENCE</scope>
    <source>
        <strain evidence="38">WJC10195</strain>
    </source>
</reference>
<evidence type="ECO:0000256" key="23">
    <source>
        <dbReference type="ARBA" id="ARBA00023157"/>
    </source>
</evidence>
<dbReference type="Pfam" id="PF13347">
    <property type="entry name" value="MFS_2"/>
    <property type="match status" value="1"/>
</dbReference>
<dbReference type="GO" id="GO:0000049">
    <property type="term" value="F:tRNA binding"/>
    <property type="evidence" value="ECO:0007669"/>
    <property type="project" value="UniProtKB-UniRule"/>
</dbReference>
<evidence type="ECO:0000313" key="38">
    <source>
        <dbReference type="EMBL" id="KAJ8334687.1"/>
    </source>
</evidence>
<feature type="region of interest" description="Disordered" evidence="35">
    <location>
        <begin position="885"/>
        <end position="915"/>
    </location>
</feature>
<dbReference type="CDD" id="cd00805">
    <property type="entry name" value="TyrRS_core"/>
    <property type="match status" value="1"/>
</dbReference>
<keyword evidence="20" id="KW-0445">Lipid transport</keyword>
<feature type="transmembrane region" description="Helical" evidence="36">
    <location>
        <begin position="337"/>
        <end position="357"/>
    </location>
</feature>
<evidence type="ECO:0000256" key="5">
    <source>
        <dbReference type="ARBA" id="ARBA00005594"/>
    </source>
</evidence>
<evidence type="ECO:0000256" key="34">
    <source>
        <dbReference type="RuleBase" id="RU361234"/>
    </source>
</evidence>
<evidence type="ECO:0000256" key="18">
    <source>
        <dbReference type="ARBA" id="ARBA00022917"/>
    </source>
</evidence>
<dbReference type="GO" id="GO:0006950">
    <property type="term" value="P:response to stress"/>
    <property type="evidence" value="ECO:0007669"/>
    <property type="project" value="UniProtKB-ARBA"/>
</dbReference>
<keyword evidence="18 34" id="KW-0648">Protein biosynthesis</keyword>
<accession>A0A9Q1E9J4</accession>
<keyword evidence="7" id="KW-0813">Transport</keyword>
<dbReference type="GO" id="GO:1990379">
    <property type="term" value="P:lipid transport across blood-brain barrier"/>
    <property type="evidence" value="ECO:0007669"/>
    <property type="project" value="TreeGrafter"/>
</dbReference>
<evidence type="ECO:0000256" key="6">
    <source>
        <dbReference type="ARBA" id="ARBA00008335"/>
    </source>
</evidence>
<dbReference type="CDD" id="cd17451">
    <property type="entry name" value="MFS_NLS1_MFSD2A"/>
    <property type="match status" value="1"/>
</dbReference>
<evidence type="ECO:0000256" key="4">
    <source>
        <dbReference type="ARBA" id="ARBA00004651"/>
    </source>
</evidence>
<evidence type="ECO:0000256" key="36">
    <source>
        <dbReference type="SAM" id="Phobius"/>
    </source>
</evidence>
<dbReference type="SUPFAM" id="SSF103473">
    <property type="entry name" value="MFS general substrate transporter"/>
    <property type="match status" value="1"/>
</dbReference>
<dbReference type="FunFam" id="2.40.50.140:FF:000047">
    <property type="entry name" value="tyrosine--tRNA ligase, cytoplasmic isoform X2"/>
    <property type="match status" value="1"/>
</dbReference>
<evidence type="ECO:0000256" key="3">
    <source>
        <dbReference type="ARBA" id="ARBA00004496"/>
    </source>
</evidence>
<dbReference type="InterPro" id="IPR036259">
    <property type="entry name" value="MFS_trans_sf"/>
</dbReference>
<dbReference type="CDD" id="cd02799">
    <property type="entry name" value="tRNA_bind_EMAP-II_like"/>
    <property type="match status" value="1"/>
</dbReference>
<dbReference type="EMBL" id="JAINUF010000021">
    <property type="protein sequence ID" value="KAJ8334687.1"/>
    <property type="molecule type" value="Genomic_DNA"/>
</dbReference>
<gene>
    <name evidence="38" type="ORF">SKAU_G00403260</name>
</gene>
<keyword evidence="14" id="KW-0256">Endoplasmic reticulum</keyword>
<comment type="function">
    <text evidence="32">Sodium-dependent lysophosphatidylcholine (LPC) symporter, which plays an essential role for blood-brain barrier formation and function. Specifically expressed in endothelium of the blood-brain barrier of micro-vessels and transports LPC into the brain. Transport of LPC is essential because it constitutes the major mechanism by which docosahexaenoic acid (DHA), an omega-3 fatty acid that is essential for normal brain growth and cognitive function, enters the brain. Transports LPC carrying long-chain fatty acids such LPC oleate and LPC palmitate with a minimum acyl chain length of 14 carbons. Does not transport docosahexaenoic acid in unesterified fatty acid.</text>
</comment>
<dbReference type="FunFam" id="1.20.1250.20:FF:000185">
    <property type="entry name" value="sodium-dependent lysophosphatidylcholine symporter 1 isoform X1"/>
    <property type="match status" value="1"/>
</dbReference>
<keyword evidence="9" id="KW-0963">Cytoplasm</keyword>
<dbReference type="GO" id="GO:0140329">
    <property type="term" value="P:lysophospholipid translocation"/>
    <property type="evidence" value="ECO:0007669"/>
    <property type="project" value="TreeGrafter"/>
</dbReference>
<feature type="transmembrane region" description="Helical" evidence="36">
    <location>
        <begin position="42"/>
        <end position="66"/>
    </location>
</feature>
<feature type="transmembrane region" description="Helical" evidence="36">
    <location>
        <begin position="111"/>
        <end position="133"/>
    </location>
</feature>
<dbReference type="InterPro" id="IPR012340">
    <property type="entry name" value="NA-bd_OB-fold"/>
</dbReference>
<dbReference type="FunFam" id="1.20.1250.20:FF:000183">
    <property type="entry name" value="sodium-dependent lysophosphatidylcholine symporter 1 isoform X2"/>
    <property type="match status" value="1"/>
</dbReference>
<dbReference type="GO" id="GO:0005886">
    <property type="term" value="C:plasma membrane"/>
    <property type="evidence" value="ECO:0007669"/>
    <property type="project" value="UniProtKB-SubCell"/>
</dbReference>
<dbReference type="Proteomes" id="UP001152622">
    <property type="component" value="Chromosome 21"/>
</dbReference>
<protein>
    <recommendedName>
        <fullName evidence="34">Tyrosine--tRNA ligase</fullName>
        <ecNumber evidence="34">6.1.1.1</ecNumber>
    </recommendedName>
    <alternativeName>
        <fullName evidence="34">Tyrosyl-tRNA synthetase</fullName>
    </alternativeName>
</protein>
<evidence type="ECO:0000256" key="25">
    <source>
        <dbReference type="ARBA" id="ARBA00023242"/>
    </source>
</evidence>
<keyword evidence="21 36" id="KW-0472">Membrane</keyword>
<dbReference type="AlphaFoldDB" id="A0A9Q1E9J4"/>
<dbReference type="FunFam" id="3.40.50.620:FF:000040">
    <property type="entry name" value="Tyrosine--tRNA ligase"/>
    <property type="match status" value="1"/>
</dbReference>
<keyword evidence="13 34" id="KW-0547">Nucleotide-binding</keyword>
<comment type="catalytic activity">
    <reaction evidence="27">
        <text>1-(9Z-octadecenoyl)-sn-glycero-3-phosphocholine(in) + Na(+)(in) = 1-(9Z-octadecenoyl)-sn-glycero-3-phosphocholine(out) + Na(+)(out)</text>
        <dbReference type="Rhea" id="RHEA:43856"/>
        <dbReference type="ChEBI" id="CHEBI:28610"/>
        <dbReference type="ChEBI" id="CHEBI:29101"/>
    </reaction>
</comment>
<dbReference type="InterPro" id="IPR002547">
    <property type="entry name" value="tRNA-bd_dom"/>
</dbReference>
<dbReference type="Gene3D" id="3.40.50.620">
    <property type="entry name" value="HUPs"/>
    <property type="match status" value="1"/>
</dbReference>
<comment type="catalytic activity">
    <reaction evidence="29">
        <text>a 1-acyl-sn-glycero-3-phosphocholine(in) + Na(+)(in) = a 1-acyl-sn-glycero-3-phosphocholine(out) + Na(+)(out)</text>
        <dbReference type="Rhea" id="RHEA:44376"/>
        <dbReference type="ChEBI" id="CHEBI:29101"/>
        <dbReference type="ChEBI" id="CHEBI:58168"/>
    </reaction>
</comment>
<dbReference type="InterPro" id="IPR039672">
    <property type="entry name" value="MFS_2"/>
</dbReference>
<feature type="transmembrane region" description="Helical" evidence="36">
    <location>
        <begin position="474"/>
        <end position="495"/>
    </location>
</feature>
<keyword evidence="22 34" id="KW-0030">Aminoacyl-tRNA synthetase</keyword>
<feature type="transmembrane region" description="Helical" evidence="36">
    <location>
        <begin position="300"/>
        <end position="317"/>
    </location>
</feature>
<dbReference type="GO" id="GO:0005789">
    <property type="term" value="C:endoplasmic reticulum membrane"/>
    <property type="evidence" value="ECO:0007669"/>
    <property type="project" value="UniProtKB-SubCell"/>
</dbReference>
<keyword evidence="16" id="KW-0769">Symport</keyword>
<keyword evidence="10 33" id="KW-0820">tRNA-binding</keyword>
<dbReference type="InterPro" id="IPR002305">
    <property type="entry name" value="aa-tRNA-synth_Ic"/>
</dbReference>
<comment type="catalytic activity">
    <reaction evidence="31">
        <text>tRNA(Tyr) + L-tyrosine + ATP = L-tyrosyl-tRNA(Tyr) + AMP + diphosphate + H(+)</text>
        <dbReference type="Rhea" id="RHEA:10220"/>
        <dbReference type="Rhea" id="RHEA-COMP:9706"/>
        <dbReference type="Rhea" id="RHEA-COMP:9707"/>
        <dbReference type="ChEBI" id="CHEBI:15378"/>
        <dbReference type="ChEBI" id="CHEBI:30616"/>
        <dbReference type="ChEBI" id="CHEBI:33019"/>
        <dbReference type="ChEBI" id="CHEBI:58315"/>
        <dbReference type="ChEBI" id="CHEBI:78442"/>
        <dbReference type="ChEBI" id="CHEBI:78536"/>
        <dbReference type="ChEBI" id="CHEBI:456215"/>
        <dbReference type="EC" id="6.1.1.1"/>
    </reaction>
    <physiologicalReaction direction="left-to-right" evidence="31">
        <dbReference type="Rhea" id="RHEA:10221"/>
    </physiologicalReaction>
</comment>
<evidence type="ECO:0000256" key="15">
    <source>
        <dbReference type="ARBA" id="ARBA00022840"/>
    </source>
</evidence>
<keyword evidence="23" id="KW-1015">Disulfide bond</keyword>
<evidence type="ECO:0000256" key="14">
    <source>
        <dbReference type="ARBA" id="ARBA00022824"/>
    </source>
</evidence>
<comment type="caution">
    <text evidence="38">The sequence shown here is derived from an EMBL/GenBank/DDBJ whole genome shotgun (WGS) entry which is preliminary data.</text>
</comment>
<dbReference type="GO" id="GO:0004831">
    <property type="term" value="F:tyrosine-tRNA ligase activity"/>
    <property type="evidence" value="ECO:0007669"/>
    <property type="project" value="UniProtKB-EC"/>
</dbReference>
<comment type="subcellular location">
    <subcellularLocation>
        <location evidence="4">Cell membrane</location>
        <topology evidence="4">Multi-pass membrane protein</topology>
    </subcellularLocation>
    <subcellularLocation>
        <location evidence="3">Cytoplasm</location>
    </subcellularLocation>
    <subcellularLocation>
        <location evidence="2">Endoplasmic reticulum membrane</location>
        <topology evidence="2">Multi-pass membrane protein</topology>
    </subcellularLocation>
    <subcellularLocation>
        <location evidence="1">Nucleus</location>
    </subcellularLocation>
</comment>
<evidence type="ECO:0000256" key="17">
    <source>
        <dbReference type="ARBA" id="ARBA00022884"/>
    </source>
</evidence>
<dbReference type="PRINTS" id="PR01040">
    <property type="entry name" value="TRNASYNTHTYR"/>
</dbReference>
<keyword evidence="24" id="KW-0325">Glycoprotein</keyword>
<keyword evidence="17 33" id="KW-0694">RNA-binding</keyword>
<keyword evidence="25" id="KW-0539">Nucleus</keyword>
<dbReference type="PANTHER" id="PTHR11328:SF29">
    <property type="entry name" value="SODIUM-DEPENDENT LYSOPHOSPHATIDYLCHOLINE SYMPORTER 1"/>
    <property type="match status" value="1"/>
</dbReference>
<evidence type="ECO:0000256" key="11">
    <source>
        <dbReference type="ARBA" id="ARBA00022598"/>
    </source>
</evidence>
<evidence type="ECO:0000256" key="33">
    <source>
        <dbReference type="PROSITE-ProRule" id="PRU00209"/>
    </source>
</evidence>
<dbReference type="GO" id="GO:0051978">
    <property type="term" value="F:lysophospholipid:sodium symporter activity"/>
    <property type="evidence" value="ECO:0007669"/>
    <property type="project" value="TreeGrafter"/>
</dbReference>
<evidence type="ECO:0000256" key="2">
    <source>
        <dbReference type="ARBA" id="ARBA00004477"/>
    </source>
</evidence>
<evidence type="ECO:0000256" key="31">
    <source>
        <dbReference type="ARBA" id="ARBA00048400"/>
    </source>
</evidence>
<keyword evidence="8" id="KW-1003">Cell membrane</keyword>
<feature type="transmembrane region" description="Helical" evidence="36">
    <location>
        <begin position="431"/>
        <end position="454"/>
    </location>
</feature>
<evidence type="ECO:0000256" key="28">
    <source>
        <dbReference type="ARBA" id="ARBA00036185"/>
    </source>
</evidence>
<evidence type="ECO:0000256" key="10">
    <source>
        <dbReference type="ARBA" id="ARBA00022555"/>
    </source>
</evidence>
<evidence type="ECO:0000256" key="13">
    <source>
        <dbReference type="ARBA" id="ARBA00022741"/>
    </source>
</evidence>
<evidence type="ECO:0000256" key="7">
    <source>
        <dbReference type="ARBA" id="ARBA00022448"/>
    </source>
</evidence>
<feature type="domain" description="TRNA-binding" evidence="37">
    <location>
        <begin position="914"/>
        <end position="1018"/>
    </location>
</feature>
<keyword evidence="39" id="KW-1185">Reference proteome</keyword>
<evidence type="ECO:0000259" key="37">
    <source>
        <dbReference type="PROSITE" id="PS50886"/>
    </source>
</evidence>
<evidence type="ECO:0000256" key="24">
    <source>
        <dbReference type="ARBA" id="ARBA00023180"/>
    </source>
</evidence>
<dbReference type="InterPro" id="IPR002307">
    <property type="entry name" value="Tyr-tRNA-ligase"/>
</dbReference>
<dbReference type="NCBIfam" id="NF006330">
    <property type="entry name" value="PRK08560.1"/>
    <property type="match status" value="1"/>
</dbReference>
<dbReference type="GO" id="GO:0015245">
    <property type="term" value="F:fatty acid transmembrane transporter activity"/>
    <property type="evidence" value="ECO:0007669"/>
    <property type="project" value="TreeGrafter"/>
</dbReference>
<evidence type="ECO:0000256" key="30">
    <source>
        <dbReference type="ARBA" id="ARBA00036741"/>
    </source>
</evidence>
<dbReference type="GO" id="GO:0008643">
    <property type="term" value="P:carbohydrate transport"/>
    <property type="evidence" value="ECO:0007669"/>
    <property type="project" value="InterPro"/>
</dbReference>
<keyword evidence="12 36" id="KW-0812">Transmembrane</keyword>
<evidence type="ECO:0000256" key="9">
    <source>
        <dbReference type="ARBA" id="ARBA00022490"/>
    </source>
</evidence>
<evidence type="ECO:0000313" key="39">
    <source>
        <dbReference type="Proteomes" id="UP001152622"/>
    </source>
</evidence>
<feature type="transmembrane region" description="Helical" evidence="36">
    <location>
        <begin position="387"/>
        <end position="410"/>
    </location>
</feature>
<dbReference type="OrthoDB" id="197206at2759"/>
<evidence type="ECO:0000256" key="22">
    <source>
        <dbReference type="ARBA" id="ARBA00023146"/>
    </source>
</evidence>
<dbReference type="InterPro" id="IPR014729">
    <property type="entry name" value="Rossmann-like_a/b/a_fold"/>
</dbReference>
<dbReference type="Gene3D" id="1.20.1250.20">
    <property type="entry name" value="MFS general substrate transporter like domains"/>
    <property type="match status" value="1"/>
</dbReference>
<name>A0A9Q1E9J4_SYNKA</name>
<dbReference type="GO" id="GO:0005634">
    <property type="term" value="C:nucleus"/>
    <property type="evidence" value="ECO:0007669"/>
    <property type="project" value="UniProtKB-SubCell"/>
</dbReference>
<dbReference type="GO" id="GO:0005524">
    <property type="term" value="F:ATP binding"/>
    <property type="evidence" value="ECO:0007669"/>
    <property type="project" value="UniProtKB-KW"/>
</dbReference>
<evidence type="ECO:0000256" key="26">
    <source>
        <dbReference type="ARBA" id="ARBA00035893"/>
    </source>
</evidence>
<dbReference type="Gene3D" id="1.10.240.10">
    <property type="entry name" value="Tyrosyl-Transfer RNA Synthetase"/>
    <property type="match status" value="1"/>
</dbReference>
<comment type="catalytic activity">
    <reaction evidence="26">
        <text>1-hexadecanoyl-sn-glycero-3-phosphocholine(in) + Na(+)(in) = 1-hexadecanoyl-sn-glycero-3-phosphocholine(out) + Na(+)(out)</text>
        <dbReference type="Rhea" id="RHEA:43864"/>
        <dbReference type="ChEBI" id="CHEBI:29101"/>
        <dbReference type="ChEBI" id="CHEBI:72998"/>
    </reaction>
</comment>
<evidence type="ECO:0000256" key="21">
    <source>
        <dbReference type="ARBA" id="ARBA00023136"/>
    </source>
</evidence>
<keyword evidence="11 34" id="KW-0436">Ligase</keyword>
<organism evidence="38 39">
    <name type="scientific">Synaphobranchus kaupii</name>
    <name type="common">Kaup's arrowtooth eel</name>
    <dbReference type="NCBI Taxonomy" id="118154"/>
    <lineage>
        <taxon>Eukaryota</taxon>
        <taxon>Metazoa</taxon>
        <taxon>Chordata</taxon>
        <taxon>Craniata</taxon>
        <taxon>Vertebrata</taxon>
        <taxon>Euteleostomi</taxon>
        <taxon>Actinopterygii</taxon>
        <taxon>Neopterygii</taxon>
        <taxon>Teleostei</taxon>
        <taxon>Anguilliformes</taxon>
        <taxon>Synaphobranchidae</taxon>
        <taxon>Synaphobranchus</taxon>
    </lineage>
</organism>
<evidence type="ECO:0000256" key="29">
    <source>
        <dbReference type="ARBA" id="ARBA00036686"/>
    </source>
</evidence>
<dbReference type="Gene3D" id="2.40.50.140">
    <property type="entry name" value="Nucleic acid-binding proteins"/>
    <property type="match status" value="1"/>
</dbReference>
<dbReference type="GO" id="GO:0006437">
    <property type="term" value="P:tyrosyl-tRNA aminoacylation"/>
    <property type="evidence" value="ECO:0007669"/>
    <property type="project" value="InterPro"/>
</dbReference>
<comment type="catalytic activity">
    <reaction evidence="28">
        <text>1-(4Z,7Z,10Z,13Z,16Z,19Z-docosahexaenoyl)-sn-glycero-3-phosphocholine(in) + Na(+)(in) = 1-(4Z,7Z,10Z,13Z,16Z,19Z-docosahexaenoyl)-sn-glycero-3-phosphocholine(out) + Na(+)(out)</text>
        <dbReference type="Rhea" id="RHEA:43860"/>
        <dbReference type="ChEBI" id="CHEBI:29101"/>
        <dbReference type="ChEBI" id="CHEBI:73873"/>
    </reaction>
</comment>
<comment type="similarity">
    <text evidence="5 34">Belongs to the class-I aminoacyl-tRNA synthetase family.</text>
</comment>
<dbReference type="NCBIfam" id="TIGR00234">
    <property type="entry name" value="tyrS"/>
    <property type="match status" value="1"/>
</dbReference>
<evidence type="ECO:0000256" key="8">
    <source>
        <dbReference type="ARBA" id="ARBA00022475"/>
    </source>
</evidence>
<feature type="transmembrane region" description="Helical" evidence="36">
    <location>
        <begin position="245"/>
        <end position="268"/>
    </location>
</feature>
<dbReference type="PROSITE" id="PS50886">
    <property type="entry name" value="TRBD"/>
    <property type="match status" value="1"/>
</dbReference>
<dbReference type="PANTHER" id="PTHR11328">
    <property type="entry name" value="MAJOR FACILITATOR SUPERFAMILY DOMAIN-CONTAINING PROTEIN"/>
    <property type="match status" value="1"/>
</dbReference>
<feature type="transmembrane region" description="Helical" evidence="36">
    <location>
        <begin position="364"/>
        <end position="381"/>
    </location>
</feature>
<evidence type="ECO:0000256" key="35">
    <source>
        <dbReference type="SAM" id="MobiDB-lite"/>
    </source>
</evidence>
<dbReference type="SUPFAM" id="SSF50249">
    <property type="entry name" value="Nucleic acid-binding proteins"/>
    <property type="match status" value="1"/>
</dbReference>
<proteinExistence type="inferred from homology"/>
<dbReference type="Pfam" id="PF01588">
    <property type="entry name" value="tRNA_bind"/>
    <property type="match status" value="1"/>
</dbReference>
<evidence type="ECO:0000256" key="20">
    <source>
        <dbReference type="ARBA" id="ARBA00023055"/>
    </source>
</evidence>
<keyword evidence="15 34" id="KW-0067">ATP-binding</keyword>
<evidence type="ECO:0000256" key="27">
    <source>
        <dbReference type="ARBA" id="ARBA00035930"/>
    </source>
</evidence>
<evidence type="ECO:0000256" key="19">
    <source>
        <dbReference type="ARBA" id="ARBA00022989"/>
    </source>
</evidence>
<evidence type="ECO:0000256" key="32">
    <source>
        <dbReference type="ARBA" id="ARBA00058849"/>
    </source>
</evidence>
<keyword evidence="19 36" id="KW-1133">Transmembrane helix</keyword>
<dbReference type="FunFam" id="1.10.240.10:FF:000004">
    <property type="entry name" value="Tyrosine--tRNA ligase"/>
    <property type="match status" value="1"/>
</dbReference>
<feature type="compositionally biased region" description="Low complexity" evidence="35">
    <location>
        <begin position="897"/>
        <end position="906"/>
    </location>
</feature>
<comment type="catalytic activity">
    <reaction evidence="30">
        <text>a 1-acyl-sn-glycero-3-phosphoethanolamine(in) + Na(+)(in) = a 1-acyl-sn-glycero-3-phosphoethanolamine(out) + Na(+)(out)</text>
        <dbReference type="Rhea" id="RHEA:43868"/>
        <dbReference type="ChEBI" id="CHEBI:29101"/>
        <dbReference type="ChEBI" id="CHEBI:64381"/>
    </reaction>
</comment>
<dbReference type="Pfam" id="PF00579">
    <property type="entry name" value="tRNA-synt_1b"/>
    <property type="match status" value="1"/>
</dbReference>
<dbReference type="EC" id="6.1.1.1" evidence="34"/>